<dbReference type="GO" id="GO:0016020">
    <property type="term" value="C:membrane"/>
    <property type="evidence" value="ECO:0007669"/>
    <property type="project" value="UniProtKB-SubCell"/>
</dbReference>
<evidence type="ECO:0000256" key="3">
    <source>
        <dbReference type="ARBA" id="ARBA00013208"/>
    </source>
</evidence>
<comment type="caution">
    <text evidence="10">The sequence shown here is derived from an EMBL/GenBank/DDBJ whole genome shotgun (WGS) entry which is preliminary data.</text>
</comment>
<dbReference type="PROSITE" id="PS00761">
    <property type="entry name" value="SPASE_I_3"/>
    <property type="match status" value="1"/>
</dbReference>
<keyword evidence="11" id="KW-1185">Reference proteome</keyword>
<dbReference type="PANTHER" id="PTHR43390:SF1">
    <property type="entry name" value="CHLOROPLAST PROCESSING PEPTIDASE"/>
    <property type="match status" value="1"/>
</dbReference>
<dbReference type="EMBL" id="ASRX01000052">
    <property type="protein sequence ID" value="EYF02990.1"/>
    <property type="molecule type" value="Genomic_DNA"/>
</dbReference>
<evidence type="ECO:0000313" key="10">
    <source>
        <dbReference type="EMBL" id="EYF02990.1"/>
    </source>
</evidence>
<proteinExistence type="inferred from homology"/>
<dbReference type="Gene3D" id="2.10.109.10">
    <property type="entry name" value="Umud Fragment, subunit A"/>
    <property type="match status" value="1"/>
</dbReference>
<dbReference type="GO" id="GO:0009003">
    <property type="term" value="F:signal peptidase activity"/>
    <property type="evidence" value="ECO:0007669"/>
    <property type="project" value="UniProtKB-EC"/>
</dbReference>
<dbReference type="PANTHER" id="PTHR43390">
    <property type="entry name" value="SIGNAL PEPTIDASE I"/>
    <property type="match status" value="1"/>
</dbReference>
<comment type="subcellular location">
    <subcellularLocation>
        <location evidence="7">Membrane</location>
        <topology evidence="7">Single-pass type II membrane protein</topology>
    </subcellularLocation>
</comment>
<dbReference type="Pfam" id="PF10502">
    <property type="entry name" value="Peptidase_S26"/>
    <property type="match status" value="1"/>
</dbReference>
<feature type="active site" evidence="6">
    <location>
        <position position="289"/>
    </location>
</feature>
<sequence length="472" mass="48562">MRCWWFVACFLFPGLACAPAAPPPSTPGQVMPATPESASVPVPFAGGHAPAGAAMLARVKFDALPNLPFGMGSASQFPWTPYMEGCGLDGRTEIHTLEGGVARSGAFAMALQGTPGAEAVRCVLDAMLGAEGGSPGAAGMPALQVAALPEGAVLVSREGVGAPAVTGGSRSGGGASVDLGAWLAEVDPKAPFAFAAQLAPRDRAPALRFVTGADAVEVRLRFPDASGAAAVRAFFEESFARAAAQGGAGLKEALHLEGAELTLKVAPSVSTAAALREHLVEAFRMPTGSMIPSLIPGDQVLVAKGALAGKAARGDIVVHADVRNPRQRFMKRVLAVGGDRLQIDGYSIRLNGAPVAATLVDGDVTWGGYGGEETQKGAVWRETLDGHAYDTLRTASESDVKVDLTVPPDSVFVVGDNRDNSHDSRHFGALPMSAVVGRVVLVHVSVLDGEIRWERLGILPDAALHAGPGGQR</sequence>
<evidence type="ECO:0000256" key="1">
    <source>
        <dbReference type="ARBA" id="ARBA00000677"/>
    </source>
</evidence>
<evidence type="ECO:0000256" key="8">
    <source>
        <dbReference type="SAM" id="SignalP"/>
    </source>
</evidence>
<keyword evidence="8" id="KW-0732">Signal</keyword>
<dbReference type="STRING" id="1192034.CAP_6252"/>
<evidence type="ECO:0000256" key="7">
    <source>
        <dbReference type="RuleBase" id="RU362042"/>
    </source>
</evidence>
<evidence type="ECO:0000313" key="11">
    <source>
        <dbReference type="Proteomes" id="UP000019678"/>
    </source>
</evidence>
<dbReference type="InterPro" id="IPR019757">
    <property type="entry name" value="Pept_S26A_signal_pept_1_Lys-AS"/>
</dbReference>
<dbReference type="NCBIfam" id="TIGR02227">
    <property type="entry name" value="sigpep_I_bact"/>
    <property type="match status" value="1"/>
</dbReference>
<evidence type="ECO:0000256" key="6">
    <source>
        <dbReference type="PIRSR" id="PIRSR600223-1"/>
    </source>
</evidence>
<dbReference type="SUPFAM" id="SSF51306">
    <property type="entry name" value="LexA/Signal peptidase"/>
    <property type="match status" value="1"/>
</dbReference>
<comment type="catalytic activity">
    <reaction evidence="1 7">
        <text>Cleavage of hydrophobic, N-terminal signal or leader sequences from secreted and periplasmic proteins.</text>
        <dbReference type="EC" id="3.4.21.89"/>
    </reaction>
</comment>
<protein>
    <recommendedName>
        <fullName evidence="4 7">Signal peptidase I</fullName>
        <ecNumber evidence="3 7">3.4.21.89</ecNumber>
    </recommendedName>
</protein>
<dbReference type="EC" id="3.4.21.89" evidence="3 7"/>
<dbReference type="PRINTS" id="PR00727">
    <property type="entry name" value="LEADERPTASE"/>
</dbReference>
<accession>A0A017T2C6</accession>
<gene>
    <name evidence="10" type="ORF">CAP_6252</name>
</gene>
<dbReference type="RefSeq" id="WP_044246772.1">
    <property type="nucleotide sequence ID" value="NZ_ASRX01000052.1"/>
</dbReference>
<feature type="domain" description="Peptidase S26" evidence="9">
    <location>
        <begin position="263"/>
        <end position="442"/>
    </location>
</feature>
<dbReference type="CDD" id="cd06530">
    <property type="entry name" value="S26_SPase_I"/>
    <property type="match status" value="1"/>
</dbReference>
<keyword evidence="7" id="KW-0645">Protease</keyword>
<evidence type="ECO:0000259" key="9">
    <source>
        <dbReference type="Pfam" id="PF10502"/>
    </source>
</evidence>
<dbReference type="eggNOG" id="COG0681">
    <property type="taxonomic scope" value="Bacteria"/>
</dbReference>
<feature type="chain" id="PRO_5001496267" description="Signal peptidase I" evidence="8">
    <location>
        <begin position="21"/>
        <end position="472"/>
    </location>
</feature>
<organism evidence="10 11">
    <name type="scientific">Chondromyces apiculatus DSM 436</name>
    <dbReference type="NCBI Taxonomy" id="1192034"/>
    <lineage>
        <taxon>Bacteria</taxon>
        <taxon>Pseudomonadati</taxon>
        <taxon>Myxococcota</taxon>
        <taxon>Polyangia</taxon>
        <taxon>Polyangiales</taxon>
        <taxon>Polyangiaceae</taxon>
        <taxon>Chondromyces</taxon>
    </lineage>
</organism>
<comment type="similarity">
    <text evidence="2 7">Belongs to the peptidase S26 family.</text>
</comment>
<dbReference type="AlphaFoldDB" id="A0A017T2C6"/>
<dbReference type="Proteomes" id="UP000019678">
    <property type="component" value="Unassembled WGS sequence"/>
</dbReference>
<dbReference type="InterPro" id="IPR019758">
    <property type="entry name" value="Pept_S26A_signal_pept_1_CS"/>
</dbReference>
<dbReference type="InterPro" id="IPR000223">
    <property type="entry name" value="Pept_S26A_signal_pept_1"/>
</dbReference>
<evidence type="ECO:0000256" key="4">
    <source>
        <dbReference type="ARBA" id="ARBA00019232"/>
    </source>
</evidence>
<dbReference type="GO" id="GO:0004252">
    <property type="term" value="F:serine-type endopeptidase activity"/>
    <property type="evidence" value="ECO:0007669"/>
    <property type="project" value="InterPro"/>
</dbReference>
<feature type="active site" evidence="6">
    <location>
        <position position="331"/>
    </location>
</feature>
<dbReference type="InterPro" id="IPR036286">
    <property type="entry name" value="LexA/Signal_pep-like_sf"/>
</dbReference>
<dbReference type="PROSITE" id="PS00760">
    <property type="entry name" value="SPASE_I_2"/>
    <property type="match status" value="1"/>
</dbReference>
<name>A0A017T2C6_9BACT</name>
<keyword evidence="5 7" id="KW-0378">Hydrolase</keyword>
<dbReference type="InterPro" id="IPR019533">
    <property type="entry name" value="Peptidase_S26"/>
</dbReference>
<feature type="signal peptide" evidence="8">
    <location>
        <begin position="1"/>
        <end position="20"/>
    </location>
</feature>
<dbReference type="GO" id="GO:0006465">
    <property type="term" value="P:signal peptide processing"/>
    <property type="evidence" value="ECO:0007669"/>
    <property type="project" value="InterPro"/>
</dbReference>
<evidence type="ECO:0000256" key="2">
    <source>
        <dbReference type="ARBA" id="ARBA00009370"/>
    </source>
</evidence>
<reference evidence="10 11" key="1">
    <citation type="submission" date="2013-05" db="EMBL/GenBank/DDBJ databases">
        <title>Genome assembly of Chondromyces apiculatus DSM 436.</title>
        <authorList>
            <person name="Sharma G."/>
            <person name="Khatri I."/>
            <person name="Kaur C."/>
            <person name="Mayilraj S."/>
            <person name="Subramanian S."/>
        </authorList>
    </citation>
    <scope>NUCLEOTIDE SEQUENCE [LARGE SCALE GENOMIC DNA]</scope>
    <source>
        <strain evidence="10 11">DSM 436</strain>
    </source>
</reference>
<evidence type="ECO:0000256" key="5">
    <source>
        <dbReference type="ARBA" id="ARBA00022801"/>
    </source>
</evidence>